<feature type="binding site" evidence="8">
    <location>
        <position position="115"/>
    </location>
    <ligand>
        <name>Zn(2+)</name>
        <dbReference type="ChEBI" id="CHEBI:29105"/>
    </ligand>
</feature>
<reference evidence="12" key="1">
    <citation type="submission" date="2022-10" db="EMBL/GenBank/DDBJ databases">
        <title>Mechanism of multi-heavy metal repair in Cytobacillus Firmus M7.</title>
        <authorList>
            <person name="Li X."/>
            <person name="Yu C."/>
        </authorList>
    </citation>
    <scope>NUCLEOTIDE SEQUENCE</scope>
    <source>
        <strain evidence="12">M7</strain>
    </source>
</reference>
<evidence type="ECO:0000256" key="7">
    <source>
        <dbReference type="PIRNR" id="PIRNR036894"/>
    </source>
</evidence>
<evidence type="ECO:0000313" key="13">
    <source>
        <dbReference type="Proteomes" id="UP001163104"/>
    </source>
</evidence>
<organism evidence="12 13">
    <name type="scientific">Cytobacillus firmus</name>
    <name type="common">Bacillus firmus</name>
    <dbReference type="NCBI Taxonomy" id="1399"/>
    <lineage>
        <taxon>Bacteria</taxon>
        <taxon>Bacillati</taxon>
        <taxon>Bacillota</taxon>
        <taxon>Bacilli</taxon>
        <taxon>Bacillales</taxon>
        <taxon>Bacillaceae</taxon>
        <taxon>Cytobacillus</taxon>
    </lineage>
</organism>
<dbReference type="PANTHER" id="PTHR42742">
    <property type="entry name" value="TRANSCRIPTIONAL REPRESSOR MPRA"/>
    <property type="match status" value="1"/>
</dbReference>
<dbReference type="EC" id="5.3.1.8" evidence="3 7"/>
<dbReference type="InterPro" id="IPR049071">
    <property type="entry name" value="MPI_cupin_dom"/>
</dbReference>
<dbReference type="PIRSF" id="PIRSF036894">
    <property type="entry name" value="PMI_Firm_short"/>
    <property type="match status" value="1"/>
</dbReference>
<dbReference type="GO" id="GO:0009298">
    <property type="term" value="P:GDP-mannose biosynthetic process"/>
    <property type="evidence" value="ECO:0007669"/>
    <property type="project" value="InterPro"/>
</dbReference>
<evidence type="ECO:0000256" key="8">
    <source>
        <dbReference type="PIRSR" id="PIRSR036894-1"/>
    </source>
</evidence>
<feature type="binding site" evidence="8">
    <location>
        <position position="172"/>
    </location>
    <ligand>
        <name>Zn(2+)</name>
        <dbReference type="ChEBI" id="CHEBI:29105"/>
    </ligand>
</feature>
<dbReference type="InterPro" id="IPR011051">
    <property type="entry name" value="RmlC_Cupin_sf"/>
</dbReference>
<dbReference type="NCBIfam" id="TIGR00218">
    <property type="entry name" value="manA"/>
    <property type="match status" value="1"/>
</dbReference>
<dbReference type="InterPro" id="IPR014710">
    <property type="entry name" value="RmlC-like_jellyroll"/>
</dbReference>
<dbReference type="InterPro" id="IPR014628">
    <property type="entry name" value="Man6P_isomerase_Firm_short"/>
</dbReference>
<name>A0AA46P5T9_CYTFI</name>
<evidence type="ECO:0000313" key="12">
    <source>
        <dbReference type="EMBL" id="UYG97811.1"/>
    </source>
</evidence>
<feature type="binding site" evidence="8">
    <location>
        <position position="97"/>
    </location>
    <ligand>
        <name>Zn(2+)</name>
        <dbReference type="ChEBI" id="CHEBI:29105"/>
    </ligand>
</feature>
<keyword evidence="6 7" id="KW-0413">Isomerase</keyword>
<dbReference type="SUPFAM" id="SSF51182">
    <property type="entry name" value="RmlC-like cupins"/>
    <property type="match status" value="1"/>
</dbReference>
<evidence type="ECO:0000259" key="10">
    <source>
        <dbReference type="Pfam" id="PF20511"/>
    </source>
</evidence>
<dbReference type="GO" id="GO:0005975">
    <property type="term" value="P:carbohydrate metabolic process"/>
    <property type="evidence" value="ECO:0007669"/>
    <property type="project" value="UniProtKB-UniRule"/>
</dbReference>
<feature type="domain" description="Phosphomannose isomerase type I catalytic" evidence="10">
    <location>
        <begin position="6"/>
        <end position="106"/>
    </location>
</feature>
<dbReference type="GO" id="GO:0004476">
    <property type="term" value="F:mannose-6-phosphate isomerase activity"/>
    <property type="evidence" value="ECO:0007669"/>
    <property type="project" value="UniProtKB-UniRule"/>
</dbReference>
<dbReference type="EMBL" id="CP107027">
    <property type="protein sequence ID" value="UYG97811.1"/>
    <property type="molecule type" value="Genomic_DNA"/>
</dbReference>
<dbReference type="CDD" id="cd07010">
    <property type="entry name" value="cupin_PMI_type_I_N_bac"/>
    <property type="match status" value="1"/>
</dbReference>
<evidence type="ECO:0000256" key="4">
    <source>
        <dbReference type="ARBA" id="ARBA00022723"/>
    </source>
</evidence>
<sequence length="316" mass="36104">MKEPIFLEPVFQEKIWGGTALNKIFGYDIPSSKTGECWAISGHANGSSIVKNGSFKGESLDRLWGKHPEVFGDHLGSNFPLLVKILDARENLSIQVHPDDEYAKLYENGEYGKTECWYVLDCHDNAEIVLGHNAKTKEELIHFIQRNEWDKLLKRVPIKRGDFFYVPSGTIHALCKDTLILEIQQSSDITYRLYDYDREDHLGNKRELHLRKAIEVVSIPQEGIQDSHTAKNVGKNKFLKFIETKYFTICKWEINEQAVMQKNKSFLLVSIINGKGTLTIGSDQLYELNKGDHLILPANLTHFCLNGEFEAIVSHP</sequence>
<proteinExistence type="inferred from homology"/>
<evidence type="ECO:0000256" key="5">
    <source>
        <dbReference type="ARBA" id="ARBA00022833"/>
    </source>
</evidence>
<evidence type="ECO:0000256" key="9">
    <source>
        <dbReference type="PIRSR" id="PIRSR036894-2"/>
    </source>
</evidence>
<dbReference type="AlphaFoldDB" id="A0AA46P5T9"/>
<dbReference type="InterPro" id="IPR001250">
    <property type="entry name" value="Man6P_Isoase-1"/>
</dbReference>
<dbReference type="PRINTS" id="PR00714">
    <property type="entry name" value="MAN6PISMRASE"/>
</dbReference>
<accession>A0AA46P5T9</accession>
<feature type="active site" evidence="9">
    <location>
        <position position="192"/>
    </location>
</feature>
<dbReference type="InterPro" id="IPR046457">
    <property type="entry name" value="PMI_typeI_cat"/>
</dbReference>
<evidence type="ECO:0000256" key="3">
    <source>
        <dbReference type="ARBA" id="ARBA00011956"/>
    </source>
</evidence>
<evidence type="ECO:0000256" key="1">
    <source>
        <dbReference type="ARBA" id="ARBA00000757"/>
    </source>
</evidence>
<dbReference type="GO" id="GO:0008270">
    <property type="term" value="F:zinc ion binding"/>
    <property type="evidence" value="ECO:0007669"/>
    <property type="project" value="UniProtKB-UniRule"/>
</dbReference>
<keyword evidence="4 7" id="KW-0479">Metal-binding</keyword>
<comment type="cofactor">
    <cofactor evidence="8">
        <name>Zn(2+)</name>
        <dbReference type="ChEBI" id="CHEBI:29105"/>
    </cofactor>
    <text evidence="8">Binds 1 zinc ion per subunit.</text>
</comment>
<dbReference type="RefSeq" id="WP_156185219.1">
    <property type="nucleotide sequence ID" value="NZ_CP107027.1"/>
</dbReference>
<feature type="domain" description="Mannose-6-phosphate isomerase cupin" evidence="11">
    <location>
        <begin position="239"/>
        <end position="316"/>
    </location>
</feature>
<evidence type="ECO:0000259" key="11">
    <source>
        <dbReference type="Pfam" id="PF21621"/>
    </source>
</evidence>
<evidence type="ECO:0000256" key="6">
    <source>
        <dbReference type="ARBA" id="ARBA00023235"/>
    </source>
</evidence>
<dbReference type="InterPro" id="IPR051804">
    <property type="entry name" value="Carb_Metab_Reg_Kinase/Isom"/>
</dbReference>
<comment type="catalytic activity">
    <reaction evidence="1 7">
        <text>D-mannose 6-phosphate = D-fructose 6-phosphate</text>
        <dbReference type="Rhea" id="RHEA:12356"/>
        <dbReference type="ChEBI" id="CHEBI:58735"/>
        <dbReference type="ChEBI" id="CHEBI:61527"/>
        <dbReference type="EC" id="5.3.1.8"/>
    </reaction>
</comment>
<keyword evidence="5 7" id="KW-0862">Zinc</keyword>
<dbReference type="Gene3D" id="2.60.120.10">
    <property type="entry name" value="Jelly Rolls"/>
    <property type="match status" value="2"/>
</dbReference>
<protein>
    <recommendedName>
        <fullName evidence="3 7">Mannose-6-phosphate isomerase</fullName>
        <ecNumber evidence="3 7">5.3.1.8</ecNumber>
    </recommendedName>
</protein>
<dbReference type="Proteomes" id="UP001163104">
    <property type="component" value="Chromosome"/>
</dbReference>
<dbReference type="InterPro" id="IPR016305">
    <property type="entry name" value="Mannose-6-P_Isomerase"/>
</dbReference>
<dbReference type="Pfam" id="PF20511">
    <property type="entry name" value="PMI_typeI_cat"/>
    <property type="match status" value="1"/>
</dbReference>
<comment type="similarity">
    <text evidence="2 7">Belongs to the mannose-6-phosphate isomerase type 1 family.</text>
</comment>
<gene>
    <name evidence="12" type="primary">manA</name>
    <name evidence="12" type="ORF">OD459_02020</name>
</gene>
<evidence type="ECO:0000256" key="2">
    <source>
        <dbReference type="ARBA" id="ARBA00010772"/>
    </source>
</evidence>
<dbReference type="PANTHER" id="PTHR42742:SF3">
    <property type="entry name" value="FRUCTOKINASE"/>
    <property type="match status" value="1"/>
</dbReference>
<dbReference type="Pfam" id="PF21621">
    <property type="entry name" value="MPI_cupin_dom"/>
    <property type="match status" value="1"/>
</dbReference>